<reference evidence="1" key="1">
    <citation type="submission" date="2014-09" db="EMBL/GenBank/DDBJ databases">
        <authorList>
            <person name="Magalhaes I.L.F."/>
            <person name="Oliveira U."/>
            <person name="Santos F.R."/>
            <person name="Vidigal T.H.D.A."/>
            <person name="Brescovit A.D."/>
            <person name="Santos A.J."/>
        </authorList>
    </citation>
    <scope>NUCLEOTIDE SEQUENCE</scope>
    <source>
        <tissue evidence="1">Shoot tissue taken approximately 20 cm above the soil surface</tissue>
    </source>
</reference>
<proteinExistence type="predicted"/>
<organism evidence="1">
    <name type="scientific">Arundo donax</name>
    <name type="common">Giant reed</name>
    <name type="synonym">Donax arundinaceus</name>
    <dbReference type="NCBI Taxonomy" id="35708"/>
    <lineage>
        <taxon>Eukaryota</taxon>
        <taxon>Viridiplantae</taxon>
        <taxon>Streptophyta</taxon>
        <taxon>Embryophyta</taxon>
        <taxon>Tracheophyta</taxon>
        <taxon>Spermatophyta</taxon>
        <taxon>Magnoliopsida</taxon>
        <taxon>Liliopsida</taxon>
        <taxon>Poales</taxon>
        <taxon>Poaceae</taxon>
        <taxon>PACMAD clade</taxon>
        <taxon>Arundinoideae</taxon>
        <taxon>Arundineae</taxon>
        <taxon>Arundo</taxon>
    </lineage>
</organism>
<sequence>MYVKKSSIMVKSHNLTSHRLSQAVCLR</sequence>
<reference evidence="1" key="2">
    <citation type="journal article" date="2015" name="Data Brief">
        <title>Shoot transcriptome of the giant reed, Arundo donax.</title>
        <authorList>
            <person name="Barrero R.A."/>
            <person name="Guerrero F.D."/>
            <person name="Moolhuijzen P."/>
            <person name="Goolsby J.A."/>
            <person name="Tidwell J."/>
            <person name="Bellgard S.E."/>
            <person name="Bellgard M.I."/>
        </authorList>
    </citation>
    <scope>NUCLEOTIDE SEQUENCE</scope>
    <source>
        <tissue evidence="1">Shoot tissue taken approximately 20 cm above the soil surface</tissue>
    </source>
</reference>
<evidence type="ECO:0000313" key="1">
    <source>
        <dbReference type="EMBL" id="JAD37085.1"/>
    </source>
</evidence>
<accession>A0A0A8ZK26</accession>
<dbReference type="AlphaFoldDB" id="A0A0A8ZK26"/>
<protein>
    <submittedName>
        <fullName evidence="1">Uncharacterized protein</fullName>
    </submittedName>
</protein>
<name>A0A0A8ZK26_ARUDO</name>
<dbReference type="EMBL" id="GBRH01260810">
    <property type="protein sequence ID" value="JAD37085.1"/>
    <property type="molecule type" value="Transcribed_RNA"/>
</dbReference>